<evidence type="ECO:0000256" key="2">
    <source>
        <dbReference type="ARBA" id="ARBA00022475"/>
    </source>
</evidence>
<dbReference type="EMBL" id="CP063078">
    <property type="protein sequence ID" value="QOQ87937.1"/>
    <property type="molecule type" value="Genomic_DNA"/>
</dbReference>
<reference evidence="7 8" key="1">
    <citation type="submission" date="2020-10" db="EMBL/GenBank/DDBJ databases">
        <title>Campylobacter and Helicobacter PacBio genomes.</title>
        <authorList>
            <person name="Lane C."/>
        </authorList>
    </citation>
    <scope>NUCLEOTIDE SEQUENCE [LARGE SCALE GENOMIC DNA]</scope>
    <source>
        <strain evidence="7 8">2016D-0077</strain>
    </source>
</reference>
<feature type="transmembrane region" description="Helical" evidence="6">
    <location>
        <begin position="112"/>
        <end position="132"/>
    </location>
</feature>
<dbReference type="RefSeq" id="WP_025802096.1">
    <property type="nucleotide sequence ID" value="NZ_CP053842.1"/>
</dbReference>
<feature type="transmembrane region" description="Helical" evidence="6">
    <location>
        <begin position="30"/>
        <end position="48"/>
    </location>
</feature>
<dbReference type="InterPro" id="IPR006214">
    <property type="entry name" value="Bax_inhibitor_1-related"/>
</dbReference>
<dbReference type="GO" id="GO:0005886">
    <property type="term" value="C:plasma membrane"/>
    <property type="evidence" value="ECO:0007669"/>
    <property type="project" value="UniProtKB-SubCell"/>
</dbReference>
<keyword evidence="2" id="KW-1003">Cell membrane</keyword>
<comment type="subcellular location">
    <subcellularLocation>
        <location evidence="1">Cell membrane</location>
        <topology evidence="1">Multi-pass membrane protein</topology>
    </subcellularLocation>
</comment>
<dbReference type="AlphaFoldDB" id="A0A7M1LH73"/>
<dbReference type="PANTHER" id="PTHR23291:SF115">
    <property type="entry name" value="MODULATOR OF FTSH PROTEASE YCCA"/>
    <property type="match status" value="1"/>
</dbReference>
<name>A0A7M1LH73_9BACT</name>
<sequence>MSLYNRDYARESYEVEEVYQGQISTFVKSTYKLIAASLIAAIAGAYIGMGLKPMGFLIPLIVELGLLFGMSWADKNGKANLALTLLFAFTFATGIFLGPVISMFIGAGMGHVVTQAFVATAVTFGGLTLYAMNTKNDFSSWGKPMFFILIGVIIAGLLNAFVFRSTMGSLVISSISAILFSAYILYDTQNIIRGAYESPVMAAVGMYLNILNLFVSLLNILGIANRE</sequence>
<gene>
    <name evidence="7" type="ORF">IMC76_03825</name>
</gene>
<dbReference type="PANTHER" id="PTHR23291">
    <property type="entry name" value="BAX INHIBITOR-RELATED"/>
    <property type="match status" value="1"/>
</dbReference>
<evidence type="ECO:0000256" key="4">
    <source>
        <dbReference type="ARBA" id="ARBA00022989"/>
    </source>
</evidence>
<feature type="transmembrane region" description="Helical" evidence="6">
    <location>
        <begin position="54"/>
        <end position="73"/>
    </location>
</feature>
<evidence type="ECO:0000256" key="1">
    <source>
        <dbReference type="ARBA" id="ARBA00004651"/>
    </source>
</evidence>
<keyword evidence="4 6" id="KW-1133">Transmembrane helix</keyword>
<dbReference type="CDD" id="cd10432">
    <property type="entry name" value="BI-1-like_bacterial"/>
    <property type="match status" value="1"/>
</dbReference>
<dbReference type="Pfam" id="PF01027">
    <property type="entry name" value="Bax1-I"/>
    <property type="match status" value="1"/>
</dbReference>
<comment type="similarity">
    <text evidence="6">Belongs to the BI1 family.</text>
</comment>
<protein>
    <submittedName>
        <fullName evidence="7">Bax inhibitor-1/YccA family protein</fullName>
    </submittedName>
</protein>
<accession>A0A7M1LH73</accession>
<evidence type="ECO:0000313" key="7">
    <source>
        <dbReference type="EMBL" id="QOQ87937.1"/>
    </source>
</evidence>
<proteinExistence type="inferred from homology"/>
<evidence type="ECO:0000256" key="3">
    <source>
        <dbReference type="ARBA" id="ARBA00022692"/>
    </source>
</evidence>
<dbReference type="OrthoDB" id="9793828at2"/>
<feature type="transmembrane region" description="Helical" evidence="6">
    <location>
        <begin position="198"/>
        <end position="224"/>
    </location>
</feature>
<evidence type="ECO:0000256" key="6">
    <source>
        <dbReference type="RuleBase" id="RU004379"/>
    </source>
</evidence>
<keyword evidence="5 6" id="KW-0472">Membrane</keyword>
<evidence type="ECO:0000256" key="5">
    <source>
        <dbReference type="ARBA" id="ARBA00023136"/>
    </source>
</evidence>
<evidence type="ECO:0000313" key="8">
    <source>
        <dbReference type="Proteomes" id="UP000594749"/>
    </source>
</evidence>
<keyword evidence="8" id="KW-1185">Reference proteome</keyword>
<feature type="transmembrane region" description="Helical" evidence="6">
    <location>
        <begin position="85"/>
        <end position="106"/>
    </location>
</feature>
<organism evidence="7 8">
    <name type="scientific">Campylobacter corcagiensis</name>
    <dbReference type="NCBI Taxonomy" id="1448857"/>
    <lineage>
        <taxon>Bacteria</taxon>
        <taxon>Pseudomonadati</taxon>
        <taxon>Campylobacterota</taxon>
        <taxon>Epsilonproteobacteria</taxon>
        <taxon>Campylobacterales</taxon>
        <taxon>Campylobacteraceae</taxon>
        <taxon>Campylobacter</taxon>
    </lineage>
</organism>
<dbReference type="Proteomes" id="UP000594749">
    <property type="component" value="Chromosome"/>
</dbReference>
<feature type="transmembrane region" description="Helical" evidence="6">
    <location>
        <begin position="144"/>
        <end position="163"/>
    </location>
</feature>
<keyword evidence="3 6" id="KW-0812">Transmembrane</keyword>
<feature type="transmembrane region" description="Helical" evidence="6">
    <location>
        <begin position="169"/>
        <end position="186"/>
    </location>
</feature>